<keyword evidence="3" id="KW-1185">Reference proteome</keyword>
<dbReference type="InterPro" id="IPR005162">
    <property type="entry name" value="Retrotrans_gag_dom"/>
</dbReference>
<accession>A0A0L6UI97</accession>
<sequence>MVLAKPQPFNGTHGSVAKSFPDVTCHQGVVFDKFLDEFRCSFFDHNCQHRAEVTLQSLRQTGTVSAYMQEFNSHAHTHVLKENVQLAMVMSNIKFTSLQTMQAMTLKAGQKIEGIRNGQPTASFSSPTNNPNAIDLSAFQRGGPHNRLSDAERNHRLQLKLCFCCGQARHVSCGCYNGNRKSQ</sequence>
<dbReference type="EMBL" id="LAVV01011642">
    <property type="protein sequence ID" value="KNZ47525.1"/>
    <property type="molecule type" value="Genomic_DNA"/>
</dbReference>
<reference evidence="2 3" key="1">
    <citation type="submission" date="2015-08" db="EMBL/GenBank/DDBJ databases">
        <title>Next Generation Sequencing and Analysis of the Genome of Puccinia sorghi L Schw, the Causal Agent of Maize Common Rust.</title>
        <authorList>
            <person name="Rochi L."/>
            <person name="Burguener G."/>
            <person name="Darino M."/>
            <person name="Turjanski A."/>
            <person name="Kreff E."/>
            <person name="Dieguez M.J."/>
            <person name="Sacco F."/>
        </authorList>
    </citation>
    <scope>NUCLEOTIDE SEQUENCE [LARGE SCALE GENOMIC DNA]</scope>
    <source>
        <strain evidence="2 3">RO10H11247</strain>
    </source>
</reference>
<name>A0A0L6UI97_9BASI</name>
<organism evidence="2 3">
    <name type="scientific">Puccinia sorghi</name>
    <dbReference type="NCBI Taxonomy" id="27349"/>
    <lineage>
        <taxon>Eukaryota</taxon>
        <taxon>Fungi</taxon>
        <taxon>Dikarya</taxon>
        <taxon>Basidiomycota</taxon>
        <taxon>Pucciniomycotina</taxon>
        <taxon>Pucciniomycetes</taxon>
        <taxon>Pucciniales</taxon>
        <taxon>Pucciniaceae</taxon>
        <taxon>Puccinia</taxon>
    </lineage>
</organism>
<gene>
    <name evidence="2" type="ORF">VP01_6330g1</name>
</gene>
<dbReference type="OrthoDB" id="2266810at2759"/>
<comment type="caution">
    <text evidence="2">The sequence shown here is derived from an EMBL/GenBank/DDBJ whole genome shotgun (WGS) entry which is preliminary data.</text>
</comment>
<dbReference type="AlphaFoldDB" id="A0A0L6UI97"/>
<evidence type="ECO:0000259" key="1">
    <source>
        <dbReference type="Pfam" id="PF03732"/>
    </source>
</evidence>
<dbReference type="Pfam" id="PF03732">
    <property type="entry name" value="Retrotrans_gag"/>
    <property type="match status" value="1"/>
</dbReference>
<dbReference type="VEuPathDB" id="FungiDB:VP01_6330g1"/>
<protein>
    <recommendedName>
        <fullName evidence="1">Retrotransposon gag domain-containing protein</fullName>
    </recommendedName>
</protein>
<evidence type="ECO:0000313" key="3">
    <source>
        <dbReference type="Proteomes" id="UP000037035"/>
    </source>
</evidence>
<feature type="non-terminal residue" evidence="2">
    <location>
        <position position="183"/>
    </location>
</feature>
<feature type="domain" description="Retrotransposon gag" evidence="1">
    <location>
        <begin position="29"/>
        <end position="77"/>
    </location>
</feature>
<evidence type="ECO:0000313" key="2">
    <source>
        <dbReference type="EMBL" id="KNZ47525.1"/>
    </source>
</evidence>
<proteinExistence type="predicted"/>
<dbReference type="Proteomes" id="UP000037035">
    <property type="component" value="Unassembled WGS sequence"/>
</dbReference>